<proteinExistence type="predicted"/>
<feature type="transmembrane region" description="Helical" evidence="1">
    <location>
        <begin position="42"/>
        <end position="64"/>
    </location>
</feature>
<keyword evidence="1" id="KW-1133">Transmembrane helix</keyword>
<evidence type="ECO:0000313" key="3">
    <source>
        <dbReference type="EMBL" id="OGG05277.1"/>
    </source>
</evidence>
<feature type="domain" description="Bacterial Pleckstrin homology" evidence="2">
    <location>
        <begin position="66"/>
        <end position="162"/>
    </location>
</feature>
<feature type="transmembrane region" description="Helical" evidence="1">
    <location>
        <begin position="17"/>
        <end position="36"/>
    </location>
</feature>
<protein>
    <recommendedName>
        <fullName evidence="2">Bacterial Pleckstrin homology domain-containing protein</fullName>
    </recommendedName>
</protein>
<dbReference type="AlphaFoldDB" id="A0A1F5YZ93"/>
<evidence type="ECO:0000256" key="1">
    <source>
        <dbReference type="SAM" id="Phobius"/>
    </source>
</evidence>
<keyword evidence="1" id="KW-0472">Membrane</keyword>
<evidence type="ECO:0000259" key="2">
    <source>
        <dbReference type="Pfam" id="PF10882"/>
    </source>
</evidence>
<dbReference type="Pfam" id="PF10882">
    <property type="entry name" value="bPH_5"/>
    <property type="match status" value="1"/>
</dbReference>
<dbReference type="EMBL" id="MFIX01000069">
    <property type="protein sequence ID" value="OGG05277.1"/>
    <property type="molecule type" value="Genomic_DNA"/>
</dbReference>
<dbReference type="Proteomes" id="UP000179129">
    <property type="component" value="Unassembled WGS sequence"/>
</dbReference>
<accession>A0A1F5YZ93</accession>
<sequence length="169" mass="18486">MHQGASFNAPWGTSLKVMTVIAVLILLSVPVLGLVTGPGGSIFWKINMLVLPLSILAIAVFFMIRGYQLTEDTLLVQRLGWKSRIDLSGLVSAEADPQAMSKSIRTFGNGGLFCFAGALRNRKLGGYRAFATDLKSAVVLRFEKKVIVVTPENPAYFVSRIKELRNLKS</sequence>
<gene>
    <name evidence="3" type="ORF">A3F83_14120</name>
</gene>
<organism evidence="3 4">
    <name type="scientific">Candidatus Glassbacteria bacterium RIFCSPLOWO2_12_FULL_58_11</name>
    <dbReference type="NCBI Taxonomy" id="1817867"/>
    <lineage>
        <taxon>Bacteria</taxon>
        <taxon>Candidatus Glassiibacteriota</taxon>
    </lineage>
</organism>
<dbReference type="InterPro" id="IPR027783">
    <property type="entry name" value="Bacterial_PH-related"/>
</dbReference>
<keyword evidence="1" id="KW-0812">Transmembrane</keyword>
<evidence type="ECO:0000313" key="4">
    <source>
        <dbReference type="Proteomes" id="UP000179129"/>
    </source>
</evidence>
<reference evidence="3 4" key="1">
    <citation type="journal article" date="2016" name="Nat. Commun.">
        <title>Thousands of microbial genomes shed light on interconnected biogeochemical processes in an aquifer system.</title>
        <authorList>
            <person name="Anantharaman K."/>
            <person name="Brown C.T."/>
            <person name="Hug L.A."/>
            <person name="Sharon I."/>
            <person name="Castelle C.J."/>
            <person name="Probst A.J."/>
            <person name="Thomas B.C."/>
            <person name="Singh A."/>
            <person name="Wilkins M.J."/>
            <person name="Karaoz U."/>
            <person name="Brodie E.L."/>
            <person name="Williams K.H."/>
            <person name="Hubbard S.S."/>
            <person name="Banfield J.F."/>
        </authorList>
    </citation>
    <scope>NUCLEOTIDE SEQUENCE [LARGE SCALE GENOMIC DNA]</scope>
</reference>
<comment type="caution">
    <text evidence="3">The sequence shown here is derived from an EMBL/GenBank/DDBJ whole genome shotgun (WGS) entry which is preliminary data.</text>
</comment>
<name>A0A1F5YZ93_9BACT</name>